<proteinExistence type="predicted"/>
<keyword evidence="1" id="KW-0812">Transmembrane</keyword>
<dbReference type="OrthoDB" id="6312474at2"/>
<evidence type="ECO:0000313" key="2">
    <source>
        <dbReference type="EMBL" id="KMT64988.1"/>
    </source>
</evidence>
<evidence type="ECO:0000256" key="1">
    <source>
        <dbReference type="SAM" id="Phobius"/>
    </source>
</evidence>
<evidence type="ECO:0000313" key="3">
    <source>
        <dbReference type="Proteomes" id="UP000037600"/>
    </source>
</evidence>
<protein>
    <submittedName>
        <fullName evidence="2">Uncharacterized protein</fullName>
    </submittedName>
</protein>
<gene>
    <name evidence="2" type="ORF">XM47_10895</name>
</gene>
<name>A0A0J8GWC1_9ALTE</name>
<comment type="caution">
    <text evidence="2">The sequence shown here is derived from an EMBL/GenBank/DDBJ whole genome shotgun (WGS) entry which is preliminary data.</text>
</comment>
<dbReference type="Proteomes" id="UP000037600">
    <property type="component" value="Unassembled WGS sequence"/>
</dbReference>
<feature type="transmembrane region" description="Helical" evidence="1">
    <location>
        <begin position="6"/>
        <end position="24"/>
    </location>
</feature>
<dbReference type="EMBL" id="LAZL01000016">
    <property type="protein sequence ID" value="KMT64988.1"/>
    <property type="molecule type" value="Genomic_DNA"/>
</dbReference>
<accession>A0A0J8GWC1</accession>
<keyword evidence="3" id="KW-1185">Reference proteome</keyword>
<organism evidence="2 3">
    <name type="scientific">Catenovulum maritimum</name>
    <dbReference type="NCBI Taxonomy" id="1513271"/>
    <lineage>
        <taxon>Bacteria</taxon>
        <taxon>Pseudomonadati</taxon>
        <taxon>Pseudomonadota</taxon>
        <taxon>Gammaproteobacteria</taxon>
        <taxon>Alteromonadales</taxon>
        <taxon>Alteromonadaceae</taxon>
        <taxon>Catenovulum</taxon>
    </lineage>
</organism>
<keyword evidence="1" id="KW-1133">Transmembrane helix</keyword>
<feature type="transmembrane region" description="Helical" evidence="1">
    <location>
        <begin position="86"/>
        <end position="106"/>
    </location>
</feature>
<keyword evidence="1" id="KW-0472">Membrane</keyword>
<dbReference type="AlphaFoldDB" id="A0A0J8GWC1"/>
<sequence>MRFGRVAKIVTFIIIVSLLVLLIVNKELNDHIKANYPEEWEKSIESKMGVNSAATSSVYLNDSMKTGFISEQNDKTVIKLRLVRKWLMIFVFATVAIKFALMFTGLSA</sequence>
<reference evidence="2 3" key="1">
    <citation type="submission" date="2015-04" db="EMBL/GenBank/DDBJ databases">
        <title>Draft Genome Sequence of the Novel Agar-Digesting Marine Bacterium Q1.</title>
        <authorList>
            <person name="Li Y."/>
            <person name="Li D."/>
            <person name="Chen G."/>
            <person name="Du Z."/>
        </authorList>
    </citation>
    <scope>NUCLEOTIDE SEQUENCE [LARGE SCALE GENOMIC DNA]</scope>
    <source>
        <strain evidence="2 3">Q1</strain>
    </source>
</reference>
<dbReference type="RefSeq" id="WP_048692443.1">
    <property type="nucleotide sequence ID" value="NZ_KQ130491.1"/>
</dbReference>